<dbReference type="Gene3D" id="2.60.40.3440">
    <property type="match status" value="1"/>
</dbReference>
<protein>
    <submittedName>
        <fullName evidence="1">Uncharacterized protein</fullName>
    </submittedName>
</protein>
<reference evidence="2" key="1">
    <citation type="submission" date="2017-02" db="EMBL/GenBank/DDBJ databases">
        <authorList>
            <person name="Daims H."/>
        </authorList>
    </citation>
    <scope>NUCLEOTIDE SEQUENCE [LARGE SCALE GENOMIC DNA]</scope>
</reference>
<accession>A0A1R4HJF4</accession>
<keyword evidence="2" id="KW-1185">Reference proteome</keyword>
<gene>
    <name evidence="1" type="ORF">CRENPOLYSF1_890032</name>
</gene>
<dbReference type="AlphaFoldDB" id="A0A1R4HJF4"/>
<dbReference type="Proteomes" id="UP000195667">
    <property type="component" value="Unassembled WGS sequence"/>
</dbReference>
<organism evidence="1 2">
    <name type="scientific">Crenothrix polyspora</name>
    <dbReference type="NCBI Taxonomy" id="360316"/>
    <lineage>
        <taxon>Bacteria</taxon>
        <taxon>Pseudomonadati</taxon>
        <taxon>Pseudomonadota</taxon>
        <taxon>Gammaproteobacteria</taxon>
        <taxon>Methylococcales</taxon>
        <taxon>Crenotrichaceae</taxon>
        <taxon>Crenothrix</taxon>
    </lineage>
</organism>
<name>A0A1R4HJF4_9GAMM</name>
<dbReference type="RefSeq" id="WP_087145191.1">
    <property type="nucleotide sequence ID" value="NZ_FUKI01000169.1"/>
</dbReference>
<sequence length="648" mass="70476">MKHAQWLISVIGFCAMTHVYAAEIFSFLDSKEESRESFGAINNSTDFWGTDQSASANDGSQLVGFHINTNGSVSRTAYPNSYIADLKPKNSEISHGLDNASGYVEQVWPLPNGDVLFTSEILPKRSSYLYKFNSKTGTVGNNPPNYDNKQALMNMGERGGVPQANIRSLHHRSVLFAKLPHNKTALFYGEYNVSDKNWVALWKSTTMGDTWDKVIEWNTVGQQTRNIRGIVQNPYNGWIYILLGDTDSESAIIAWDGVSVAPLDNTALDKIADYKGWKITAGSQRVRTGDLVFTPPPNGKCVWIPDVDTLKPGEKLYGQRANYDLTGLEATGEVPYVDHIPPILGARSTTGNIYWASFRDSLATEKKLHLWKSTDSGLHWGLAAKVDIYTDWTVVPQNLRVYGLVTQDQITDTLSLNGRDLEFVATGKKIGSTANFLSKTTGLHNPTVTMPDTAATRLGLSSIIEVTKNDNNAADSKAVIMGAPTHGSVLPSCCGSIEYTPNRGFAGTDSFRYALQNAAGLSNTSTVDVAVLYSKNDTYTGVANSASSQTFSVTALNSIGKNDFPVDFIGRTFAVSSRIKRIGGTGKAYIALKLNTTTGAFSYTLTTPVLALTNAQKQAAKRGVYQFTYNTTANGVSTLPATVTITIK</sequence>
<dbReference type="Pfam" id="PF17963">
    <property type="entry name" value="Big_9"/>
    <property type="match status" value="1"/>
</dbReference>
<evidence type="ECO:0000313" key="1">
    <source>
        <dbReference type="EMBL" id="SJM96362.1"/>
    </source>
</evidence>
<evidence type="ECO:0000313" key="2">
    <source>
        <dbReference type="Proteomes" id="UP000195667"/>
    </source>
</evidence>
<dbReference type="EMBL" id="FUKI01000169">
    <property type="protein sequence ID" value="SJM96362.1"/>
    <property type="molecule type" value="Genomic_DNA"/>
</dbReference>
<dbReference type="OrthoDB" id="6308355at2"/>
<proteinExistence type="predicted"/>